<dbReference type="SFLD" id="SFLDG01140">
    <property type="entry name" value="C2.B:_Phosphomannomutase_and_P"/>
    <property type="match status" value="1"/>
</dbReference>
<reference evidence="2" key="1">
    <citation type="submission" date="2016-10" db="EMBL/GenBank/DDBJ databases">
        <authorList>
            <person name="de Groot N.N."/>
        </authorList>
    </citation>
    <scope>NUCLEOTIDE SEQUENCE [LARGE SCALE GENOMIC DNA]</scope>
    <source>
        <strain evidence="2">10nlg</strain>
    </source>
</reference>
<dbReference type="InterPro" id="IPR023214">
    <property type="entry name" value="HAD_sf"/>
</dbReference>
<dbReference type="SFLD" id="SFLDS00003">
    <property type="entry name" value="Haloacid_Dehalogenase"/>
    <property type="match status" value="1"/>
</dbReference>
<dbReference type="SUPFAM" id="SSF56784">
    <property type="entry name" value="HAD-like"/>
    <property type="match status" value="1"/>
</dbReference>
<evidence type="ECO:0000313" key="2">
    <source>
        <dbReference type="Proteomes" id="UP000199318"/>
    </source>
</evidence>
<protein>
    <recommendedName>
        <fullName evidence="3">Cof subfamily of IIB subfamily of haloacid dehalogenase superfamily/HAD-superfamily hydrolase, subfamily IIB</fullName>
    </recommendedName>
</protein>
<dbReference type="InterPro" id="IPR006379">
    <property type="entry name" value="HAD-SF_hydro_IIB"/>
</dbReference>
<dbReference type="Gene3D" id="3.40.50.1000">
    <property type="entry name" value="HAD superfamily/HAD-like"/>
    <property type="match status" value="1"/>
</dbReference>
<dbReference type="PANTHER" id="PTHR10000:SF55">
    <property type="entry name" value="5-AMINO-6-(5-PHOSPHO-D-RIBITYLAMINO)URACIL PHOSPHATASE YCSE"/>
    <property type="match status" value="1"/>
</dbReference>
<keyword evidence="2" id="KW-1185">Reference proteome</keyword>
<sequence length="291" mass="31788">MKRRPWIVTDMDGTLLNDGRSISAKNVDAINKALEADIQVVIATGRDYFEANAPLVEAGLQLPIICGNGSELRDNNHAVLHRQTLDHAVFSQIETILNKFDMYFEIFTTSGSFTNNKEKGFALVADMLLSTGHFDSPAKAREFAELRFTEGMLKETSSYSTLLTTKGIDLFKVLAFSKDAVKRKKVIEELEKVNVTLTSSGDDNIEIMHPCASKGRGVKQIADKYNLNPADAVVIGDNENDRSMMETAGTAVAVANALPAIQEISDFVTLANTEDGVASVIENVLTNIVRA</sequence>
<gene>
    <name evidence="1" type="ORF">SAMN05444126_101137</name>
</gene>
<dbReference type="GO" id="GO:0016791">
    <property type="term" value="F:phosphatase activity"/>
    <property type="evidence" value="ECO:0007669"/>
    <property type="project" value="UniProtKB-ARBA"/>
</dbReference>
<dbReference type="EMBL" id="FOGV01000001">
    <property type="protein sequence ID" value="SER45068.1"/>
    <property type="molecule type" value="Genomic_DNA"/>
</dbReference>
<dbReference type="Proteomes" id="UP000199318">
    <property type="component" value="Unassembled WGS sequence"/>
</dbReference>
<dbReference type="STRING" id="1464123.SAMN05444126_101137"/>
<dbReference type="RefSeq" id="WP_093071603.1">
    <property type="nucleotide sequence ID" value="NZ_FOGV01000001.1"/>
</dbReference>
<name>A0A1H9PA47_9BACI</name>
<dbReference type="PANTHER" id="PTHR10000">
    <property type="entry name" value="PHOSPHOSERINE PHOSPHATASE"/>
    <property type="match status" value="1"/>
</dbReference>
<proteinExistence type="predicted"/>
<dbReference type="InterPro" id="IPR000150">
    <property type="entry name" value="Cof"/>
</dbReference>
<dbReference type="GO" id="GO:0000287">
    <property type="term" value="F:magnesium ion binding"/>
    <property type="evidence" value="ECO:0007669"/>
    <property type="project" value="TreeGrafter"/>
</dbReference>
<dbReference type="Pfam" id="PF08282">
    <property type="entry name" value="Hydrolase_3"/>
    <property type="match status" value="1"/>
</dbReference>
<dbReference type="AlphaFoldDB" id="A0A1H9PA47"/>
<evidence type="ECO:0000313" key="1">
    <source>
        <dbReference type="EMBL" id="SER45068.1"/>
    </source>
</evidence>
<dbReference type="Gene3D" id="3.30.1240.10">
    <property type="match status" value="1"/>
</dbReference>
<dbReference type="NCBIfam" id="TIGR00099">
    <property type="entry name" value="Cof-subfamily"/>
    <property type="match status" value="1"/>
</dbReference>
<dbReference type="InterPro" id="IPR036412">
    <property type="entry name" value="HAD-like_sf"/>
</dbReference>
<dbReference type="CDD" id="cd07516">
    <property type="entry name" value="HAD_Pase"/>
    <property type="match status" value="1"/>
</dbReference>
<evidence type="ECO:0008006" key="3">
    <source>
        <dbReference type="Google" id="ProtNLM"/>
    </source>
</evidence>
<comment type="caution">
    <text evidence="1">The sequence shown here is derived from an EMBL/GenBank/DDBJ whole genome shotgun (WGS) entry which is preliminary data.</text>
</comment>
<accession>A0A1H9PA47</accession>
<dbReference type="GO" id="GO:0005829">
    <property type="term" value="C:cytosol"/>
    <property type="evidence" value="ECO:0007669"/>
    <property type="project" value="TreeGrafter"/>
</dbReference>
<dbReference type="NCBIfam" id="TIGR01484">
    <property type="entry name" value="HAD-SF-IIB"/>
    <property type="match status" value="1"/>
</dbReference>
<organism evidence="1 2">
    <name type="scientific">Salisediminibacterium halotolerans</name>
    <dbReference type="NCBI Taxonomy" id="517425"/>
    <lineage>
        <taxon>Bacteria</taxon>
        <taxon>Bacillati</taxon>
        <taxon>Bacillota</taxon>
        <taxon>Bacilli</taxon>
        <taxon>Bacillales</taxon>
        <taxon>Bacillaceae</taxon>
        <taxon>Salisediminibacterium</taxon>
    </lineage>
</organism>
<dbReference type="OrthoDB" id="9806027at2"/>